<keyword evidence="1" id="KW-0472">Membrane</keyword>
<feature type="transmembrane region" description="Helical" evidence="1">
    <location>
        <begin position="34"/>
        <end position="51"/>
    </location>
</feature>
<comment type="caution">
    <text evidence="2">The sequence shown here is derived from an EMBL/GenBank/DDBJ whole genome shotgun (WGS) entry which is preliminary data.</text>
</comment>
<proteinExistence type="predicted"/>
<reference evidence="2 3" key="1">
    <citation type="submission" date="2016-07" db="EMBL/GenBank/DDBJ databases">
        <title>Caryophanon latum genome sequencing.</title>
        <authorList>
            <person name="Verma A."/>
            <person name="Pal Y."/>
            <person name="Krishnamurthi S."/>
        </authorList>
    </citation>
    <scope>NUCLEOTIDE SEQUENCE [LARGE SCALE GENOMIC DNA]</scope>
    <source>
        <strain evidence="2 3">DSM 14151</strain>
    </source>
</reference>
<sequence>MIVKWLWLICTLIPAPFLFHFYEYGQHINREDAPFLLIGTIAYIVLAGALAKDMNVRSVLLANVATAVLSLLLAMYFIPNDGGWFKPFGRDVVVMLTMIPLLIGQLLVRFVLRGVTKLMHAN</sequence>
<gene>
    <name evidence="2" type="ORF">A6K76_01180</name>
</gene>
<keyword evidence="3" id="KW-1185">Reference proteome</keyword>
<feature type="transmembrane region" description="Helical" evidence="1">
    <location>
        <begin position="5"/>
        <end position="22"/>
    </location>
</feature>
<feature type="transmembrane region" description="Helical" evidence="1">
    <location>
        <begin position="58"/>
        <end position="78"/>
    </location>
</feature>
<keyword evidence="1" id="KW-1133">Transmembrane helix</keyword>
<keyword evidence="1" id="KW-0812">Transmembrane</keyword>
<evidence type="ECO:0000313" key="2">
    <source>
        <dbReference type="EMBL" id="OCS91755.1"/>
    </source>
</evidence>
<evidence type="ECO:0000256" key="1">
    <source>
        <dbReference type="SAM" id="Phobius"/>
    </source>
</evidence>
<protein>
    <submittedName>
        <fullName evidence="2">Uncharacterized protein</fullName>
    </submittedName>
</protein>
<dbReference type="AlphaFoldDB" id="A0A1C0YX84"/>
<accession>A0A1C0YX84</accession>
<dbReference type="EMBL" id="MATO01000023">
    <property type="protein sequence ID" value="OCS91755.1"/>
    <property type="molecule type" value="Genomic_DNA"/>
</dbReference>
<organism evidence="2 3">
    <name type="scientific">Caryophanon latum</name>
    <dbReference type="NCBI Taxonomy" id="33977"/>
    <lineage>
        <taxon>Bacteria</taxon>
        <taxon>Bacillati</taxon>
        <taxon>Bacillota</taxon>
        <taxon>Bacilli</taxon>
        <taxon>Bacillales</taxon>
        <taxon>Caryophanaceae</taxon>
        <taxon>Caryophanon</taxon>
    </lineage>
</organism>
<dbReference type="Proteomes" id="UP000093482">
    <property type="component" value="Unassembled WGS sequence"/>
</dbReference>
<feature type="transmembrane region" description="Helical" evidence="1">
    <location>
        <begin position="93"/>
        <end position="112"/>
    </location>
</feature>
<evidence type="ECO:0000313" key="3">
    <source>
        <dbReference type="Proteomes" id="UP000093482"/>
    </source>
</evidence>
<name>A0A1C0YX84_9BACL</name>